<feature type="domain" description="Stealth protein CR3 conserved region 3" evidence="5">
    <location>
        <begin position="214"/>
        <end position="251"/>
    </location>
</feature>
<keyword evidence="3" id="KW-0270">Exopolysaccharide synthesis</keyword>
<dbReference type="KEGG" id="spat:A0O21_05175"/>
<reference evidence="7" key="2">
    <citation type="submission" date="2016-03" db="EMBL/GenBank/DDBJ databases">
        <title>Streptococcus antelopensis sp. nov., isolated from the feces of the Tibetan antelope (Pantholops hodgsonii) in Hoh Xil National Nature Reserve, Qinghai, China.</title>
        <authorList>
            <person name="Bai X."/>
        </authorList>
    </citation>
    <scope>NUCLEOTIDE SEQUENCE [LARGE SCALE GENOMIC DNA]</scope>
    <source>
        <strain evidence="7">TA 26</strain>
    </source>
</reference>
<gene>
    <name evidence="6" type="ORF">A0O21_05175</name>
</gene>
<dbReference type="RefSeq" id="WP_067062300.1">
    <property type="nucleotide sequence ID" value="NZ_CP014699.1"/>
</dbReference>
<evidence type="ECO:0000256" key="3">
    <source>
        <dbReference type="ARBA" id="ARBA00023169"/>
    </source>
</evidence>
<protein>
    <submittedName>
        <fullName evidence="6">Capsular biosynthesis protein</fullName>
    </submittedName>
</protein>
<dbReference type="PANTHER" id="PTHR24045:SF0">
    <property type="entry name" value="N-ACETYLGLUCOSAMINE-1-PHOSPHOTRANSFERASE SUBUNITS ALPHA_BETA"/>
    <property type="match status" value="1"/>
</dbReference>
<reference evidence="6 7" key="1">
    <citation type="journal article" date="2016" name="Int. J. Syst. Evol. Microbiol.">
        <title>Streptococcuspantholopis sp. nov., isolated from faeces of the Tibetan antelope (Pantholops hodgsonii).</title>
        <authorList>
            <person name="Bai X."/>
            <person name="Xiong Y."/>
            <person name="Lu S."/>
            <person name="Jin D."/>
            <person name="Lai X."/>
            <person name="Yang J."/>
            <person name="Niu L."/>
            <person name="Hu S."/>
            <person name="Meng X."/>
            <person name="Pu J."/>
            <person name="Ye C."/>
            <person name="Xu J."/>
        </authorList>
    </citation>
    <scope>NUCLEOTIDE SEQUENCE [LARGE SCALE GENOMIC DNA]</scope>
    <source>
        <strain evidence="6 7">TA 26</strain>
    </source>
</reference>
<dbReference type="GO" id="GO:0000271">
    <property type="term" value="P:polysaccharide biosynthetic process"/>
    <property type="evidence" value="ECO:0007669"/>
    <property type="project" value="UniProtKB-KW"/>
</dbReference>
<evidence type="ECO:0000256" key="2">
    <source>
        <dbReference type="ARBA" id="ARBA00022679"/>
    </source>
</evidence>
<name>A0A172Q7N1_9STRE</name>
<dbReference type="EMBL" id="CP014699">
    <property type="protein sequence ID" value="AND79460.1"/>
    <property type="molecule type" value="Genomic_DNA"/>
</dbReference>
<proteinExistence type="inferred from homology"/>
<feature type="domain" description="Stealth protein CR2 conserved region 2" evidence="4">
    <location>
        <begin position="42"/>
        <end position="141"/>
    </location>
</feature>
<dbReference type="STRING" id="1811193.A0O21_05175"/>
<keyword evidence="2" id="KW-0808">Transferase</keyword>
<dbReference type="Pfam" id="PF11380">
    <property type="entry name" value="Stealth_CR2"/>
    <property type="match status" value="1"/>
</dbReference>
<dbReference type="PANTHER" id="PTHR24045">
    <property type="match status" value="1"/>
</dbReference>
<dbReference type="InterPro" id="IPR021520">
    <property type="entry name" value="Stealth_CR2"/>
</dbReference>
<evidence type="ECO:0000313" key="7">
    <source>
        <dbReference type="Proteomes" id="UP000077317"/>
    </source>
</evidence>
<sequence>MGAIEKIDFVVLWVDDSDDNWLKEKARWVQQADSEAENPKLYRDYGTFYYWFRMVEQHAPWVNKIHLVTNGQIPEWLNTAHPKLNLVKHDNFIPSEYLPTFNSAAIELNLHRIPDLAEHFVLFNDDMFLVEDSQPEDFFVQGLPKLFAVYNPIVPNEAFSHVLFNNTEIICKYFPKKLAFRQSPFKFLSPKYGPLLLKNLLMLPWQITGYHNLHLPHPMRKSTLALLWQKEPEAFIRTSRHRIRDYWQDINHYLCAYWQIETGQFVPLEKGKGIFLTIDKVDKLPDLLANVKIKMVCINDVPDAEPKHFKQLNDVLKQHYPHQSQFEQ</sequence>
<organism evidence="6 7">
    <name type="scientific">Streptococcus pantholopis</name>
    <dbReference type="NCBI Taxonomy" id="1811193"/>
    <lineage>
        <taxon>Bacteria</taxon>
        <taxon>Bacillati</taxon>
        <taxon>Bacillota</taxon>
        <taxon>Bacilli</taxon>
        <taxon>Lactobacillales</taxon>
        <taxon>Streptococcaceae</taxon>
        <taxon>Streptococcus</taxon>
    </lineage>
</organism>
<evidence type="ECO:0000256" key="1">
    <source>
        <dbReference type="ARBA" id="ARBA00007583"/>
    </source>
</evidence>
<comment type="similarity">
    <text evidence="1">Belongs to the stealth family.</text>
</comment>
<dbReference type="AlphaFoldDB" id="A0A172Q7N1"/>
<accession>A0A172Q7N1</accession>
<dbReference type="OrthoDB" id="9776077at2"/>
<dbReference type="Pfam" id="PF17102">
    <property type="entry name" value="Stealth_CR3"/>
    <property type="match status" value="1"/>
</dbReference>
<dbReference type="InterPro" id="IPR031357">
    <property type="entry name" value="Stealth_CR3"/>
</dbReference>
<dbReference type="Proteomes" id="UP000077317">
    <property type="component" value="Chromosome"/>
</dbReference>
<evidence type="ECO:0000259" key="4">
    <source>
        <dbReference type="Pfam" id="PF11380"/>
    </source>
</evidence>
<evidence type="ECO:0000313" key="6">
    <source>
        <dbReference type="EMBL" id="AND79460.1"/>
    </source>
</evidence>
<evidence type="ECO:0000259" key="5">
    <source>
        <dbReference type="Pfam" id="PF17102"/>
    </source>
</evidence>
<keyword evidence="7" id="KW-1185">Reference proteome</keyword>
<dbReference type="GO" id="GO:0016772">
    <property type="term" value="F:transferase activity, transferring phosphorus-containing groups"/>
    <property type="evidence" value="ECO:0007669"/>
    <property type="project" value="InterPro"/>
</dbReference>
<dbReference type="InterPro" id="IPR047141">
    <property type="entry name" value="Stealth"/>
</dbReference>